<gene>
    <name evidence="6" type="ORF">RSO01_00490</name>
</gene>
<reference evidence="6 7" key="1">
    <citation type="submission" date="2019-07" db="EMBL/GenBank/DDBJ databases">
        <title>Whole genome shotgun sequence of Reyranella soli NBRC 108950.</title>
        <authorList>
            <person name="Hosoyama A."/>
            <person name="Uohara A."/>
            <person name="Ohji S."/>
            <person name="Ichikawa N."/>
        </authorList>
    </citation>
    <scope>NUCLEOTIDE SEQUENCE [LARGE SCALE GENOMIC DNA]</scope>
    <source>
        <strain evidence="6 7">NBRC 108950</strain>
    </source>
</reference>
<keyword evidence="1 4" id="KW-0812">Transmembrane</keyword>
<feature type="transmembrane region" description="Helical" evidence="4">
    <location>
        <begin position="48"/>
        <end position="67"/>
    </location>
</feature>
<dbReference type="EMBL" id="BKAJ01000003">
    <property type="protein sequence ID" value="GEP52883.1"/>
    <property type="molecule type" value="Genomic_DNA"/>
</dbReference>
<evidence type="ECO:0000313" key="6">
    <source>
        <dbReference type="EMBL" id="GEP52883.1"/>
    </source>
</evidence>
<keyword evidence="3 4" id="KW-0472">Membrane</keyword>
<dbReference type="PROSITE" id="PS50850">
    <property type="entry name" value="MFS"/>
    <property type="match status" value="1"/>
</dbReference>
<dbReference type="Pfam" id="PF07690">
    <property type="entry name" value="MFS_1"/>
    <property type="match status" value="1"/>
</dbReference>
<evidence type="ECO:0000256" key="2">
    <source>
        <dbReference type="ARBA" id="ARBA00022989"/>
    </source>
</evidence>
<keyword evidence="7" id="KW-1185">Reference proteome</keyword>
<evidence type="ECO:0000313" key="7">
    <source>
        <dbReference type="Proteomes" id="UP000321058"/>
    </source>
</evidence>
<protein>
    <submittedName>
        <fullName evidence="6">MFS transporter</fullName>
    </submittedName>
</protein>
<evidence type="ECO:0000256" key="1">
    <source>
        <dbReference type="ARBA" id="ARBA00022692"/>
    </source>
</evidence>
<feature type="domain" description="Major facilitator superfamily (MFS) profile" evidence="5">
    <location>
        <begin position="8"/>
        <end position="398"/>
    </location>
</feature>
<feature type="transmembrane region" description="Helical" evidence="4">
    <location>
        <begin position="132"/>
        <end position="154"/>
    </location>
</feature>
<dbReference type="SUPFAM" id="SSF103473">
    <property type="entry name" value="MFS general substrate transporter"/>
    <property type="match status" value="1"/>
</dbReference>
<dbReference type="InterPro" id="IPR020846">
    <property type="entry name" value="MFS_dom"/>
</dbReference>
<organism evidence="6 7">
    <name type="scientific">Reyranella soli</name>
    <dbReference type="NCBI Taxonomy" id="1230389"/>
    <lineage>
        <taxon>Bacteria</taxon>
        <taxon>Pseudomonadati</taxon>
        <taxon>Pseudomonadota</taxon>
        <taxon>Alphaproteobacteria</taxon>
        <taxon>Hyphomicrobiales</taxon>
        <taxon>Reyranellaceae</taxon>
        <taxon>Reyranella</taxon>
    </lineage>
</organism>
<feature type="transmembrane region" description="Helical" evidence="4">
    <location>
        <begin position="282"/>
        <end position="302"/>
    </location>
</feature>
<dbReference type="RefSeq" id="WP_170302762.1">
    <property type="nucleotide sequence ID" value="NZ_BKAJ01000003.1"/>
</dbReference>
<feature type="transmembrane region" description="Helical" evidence="4">
    <location>
        <begin position="74"/>
        <end position="93"/>
    </location>
</feature>
<dbReference type="AlphaFoldDB" id="A0A512N1M9"/>
<feature type="transmembrane region" description="Helical" evidence="4">
    <location>
        <begin position="344"/>
        <end position="366"/>
    </location>
</feature>
<evidence type="ECO:0000256" key="4">
    <source>
        <dbReference type="SAM" id="Phobius"/>
    </source>
</evidence>
<dbReference type="Proteomes" id="UP000321058">
    <property type="component" value="Unassembled WGS sequence"/>
</dbReference>
<evidence type="ECO:0000256" key="3">
    <source>
        <dbReference type="ARBA" id="ARBA00023136"/>
    </source>
</evidence>
<feature type="transmembrane region" description="Helical" evidence="4">
    <location>
        <begin position="166"/>
        <end position="186"/>
    </location>
</feature>
<sequence>MTRFVPWALVALCFALGVASRSISDTFVVFVPALQGAFDASRSAVTLIYSFALLVGGIAAPISGWIVDRFGLRALTVIGMSAAALATLSASFATEIWHLYVALGIVMGFSGASLAGVLSATLLGRWFPANRLGVALAVAWSAAGVGTMGMLPLAQHLIATDGWRHAYSVFSIISAAFIPLLVVLPWQRIARGASGLVPARATDKPGPTVGEAVREWPFWALTASFGFTSLGIFSIVPQTVVYLLERGFDGAYAARAIAVAGFLTPLGMIGFSWLADRGGRKIAAILAYACSIAGVCALAMVRTPGDDLWLWVYVLLFGGSMGSRGPMISTLATLRYRGAHFGRIYGFIGIGMGLGGFLGAWIGGLLHDWTGGYAAVMIFSVASLALAMAALGAEAGERERLSR</sequence>
<dbReference type="InterPro" id="IPR050327">
    <property type="entry name" value="Proton-linked_MCT"/>
</dbReference>
<name>A0A512N1M9_9HYPH</name>
<comment type="caution">
    <text evidence="6">The sequence shown here is derived from an EMBL/GenBank/DDBJ whole genome shotgun (WGS) entry which is preliminary data.</text>
</comment>
<dbReference type="PANTHER" id="PTHR11360:SF284">
    <property type="entry name" value="EG:103B4.3 PROTEIN-RELATED"/>
    <property type="match status" value="1"/>
</dbReference>
<accession>A0A512N1M9</accession>
<proteinExistence type="predicted"/>
<dbReference type="CDD" id="cd17355">
    <property type="entry name" value="MFS_YcxA_like"/>
    <property type="match status" value="1"/>
</dbReference>
<dbReference type="PANTHER" id="PTHR11360">
    <property type="entry name" value="MONOCARBOXYLATE TRANSPORTER"/>
    <property type="match status" value="1"/>
</dbReference>
<feature type="transmembrane region" description="Helical" evidence="4">
    <location>
        <begin position="99"/>
        <end position="120"/>
    </location>
</feature>
<dbReference type="InterPro" id="IPR011701">
    <property type="entry name" value="MFS"/>
</dbReference>
<feature type="transmembrane region" description="Helical" evidence="4">
    <location>
        <begin position="308"/>
        <end position="332"/>
    </location>
</feature>
<dbReference type="GO" id="GO:0022857">
    <property type="term" value="F:transmembrane transporter activity"/>
    <property type="evidence" value="ECO:0007669"/>
    <property type="project" value="InterPro"/>
</dbReference>
<dbReference type="InterPro" id="IPR036259">
    <property type="entry name" value="MFS_trans_sf"/>
</dbReference>
<keyword evidence="2 4" id="KW-1133">Transmembrane helix</keyword>
<evidence type="ECO:0000259" key="5">
    <source>
        <dbReference type="PROSITE" id="PS50850"/>
    </source>
</evidence>
<feature type="transmembrane region" description="Helical" evidence="4">
    <location>
        <begin position="372"/>
        <end position="393"/>
    </location>
</feature>
<feature type="transmembrane region" description="Helical" evidence="4">
    <location>
        <begin position="218"/>
        <end position="240"/>
    </location>
</feature>
<dbReference type="Gene3D" id="1.20.1250.20">
    <property type="entry name" value="MFS general substrate transporter like domains"/>
    <property type="match status" value="1"/>
</dbReference>
<feature type="transmembrane region" description="Helical" evidence="4">
    <location>
        <begin position="252"/>
        <end position="275"/>
    </location>
</feature>